<dbReference type="PANTHER" id="PTHR45528">
    <property type="entry name" value="SENSOR HISTIDINE KINASE CPXA"/>
    <property type="match status" value="1"/>
</dbReference>
<evidence type="ECO:0000256" key="5">
    <source>
        <dbReference type="ARBA" id="ARBA00022553"/>
    </source>
</evidence>
<evidence type="ECO:0000256" key="9">
    <source>
        <dbReference type="ARBA" id="ARBA00022989"/>
    </source>
</evidence>
<evidence type="ECO:0000256" key="3">
    <source>
        <dbReference type="ARBA" id="ARBA00012438"/>
    </source>
</evidence>
<dbReference type="Pfam" id="PF18575">
    <property type="entry name" value="HAMP_N3"/>
    <property type="match status" value="1"/>
</dbReference>
<keyword evidence="9 12" id="KW-1133">Transmembrane helix</keyword>
<evidence type="ECO:0000256" key="8">
    <source>
        <dbReference type="ARBA" id="ARBA00022777"/>
    </source>
</evidence>
<dbReference type="AlphaFoldDB" id="A0A971M323"/>
<evidence type="ECO:0000259" key="13">
    <source>
        <dbReference type="PROSITE" id="PS50885"/>
    </source>
</evidence>
<gene>
    <name evidence="14" type="ORF">GXY80_06470</name>
</gene>
<dbReference type="SMART" id="SM01049">
    <property type="entry name" value="Cache_2"/>
    <property type="match status" value="1"/>
</dbReference>
<dbReference type="Pfam" id="PF17200">
    <property type="entry name" value="sCache_2"/>
    <property type="match status" value="1"/>
</dbReference>
<evidence type="ECO:0000256" key="11">
    <source>
        <dbReference type="SAM" id="Coils"/>
    </source>
</evidence>
<evidence type="ECO:0000256" key="4">
    <source>
        <dbReference type="ARBA" id="ARBA00022475"/>
    </source>
</evidence>
<dbReference type="Pfam" id="PF00672">
    <property type="entry name" value="HAMP"/>
    <property type="match status" value="1"/>
</dbReference>
<dbReference type="Gene3D" id="1.20.120.1530">
    <property type="match status" value="1"/>
</dbReference>
<accession>A0A971M323</accession>
<comment type="catalytic activity">
    <reaction evidence="1">
        <text>ATP + protein L-histidine = ADP + protein N-phospho-L-histidine.</text>
        <dbReference type="EC" id="2.7.13.3"/>
    </reaction>
</comment>
<keyword evidence="11" id="KW-0175">Coiled coil</keyword>
<dbReference type="GO" id="GO:0004673">
    <property type="term" value="F:protein histidine kinase activity"/>
    <property type="evidence" value="ECO:0007669"/>
    <property type="project" value="UniProtKB-EC"/>
</dbReference>
<keyword evidence="6" id="KW-0808">Transferase</keyword>
<evidence type="ECO:0000256" key="10">
    <source>
        <dbReference type="ARBA" id="ARBA00023136"/>
    </source>
</evidence>
<dbReference type="GO" id="GO:0005886">
    <property type="term" value="C:plasma membrane"/>
    <property type="evidence" value="ECO:0007669"/>
    <property type="project" value="UniProtKB-SubCell"/>
</dbReference>
<evidence type="ECO:0000256" key="1">
    <source>
        <dbReference type="ARBA" id="ARBA00000085"/>
    </source>
</evidence>
<dbReference type="InterPro" id="IPR003660">
    <property type="entry name" value="HAMP_dom"/>
</dbReference>
<protein>
    <recommendedName>
        <fullName evidence="3">histidine kinase</fullName>
        <ecNumber evidence="3">2.7.13.3</ecNumber>
    </recommendedName>
</protein>
<evidence type="ECO:0000256" key="7">
    <source>
        <dbReference type="ARBA" id="ARBA00022692"/>
    </source>
</evidence>
<dbReference type="GO" id="GO:0007165">
    <property type="term" value="P:signal transduction"/>
    <property type="evidence" value="ECO:0007669"/>
    <property type="project" value="InterPro"/>
</dbReference>
<comment type="subcellular location">
    <subcellularLocation>
        <location evidence="2">Cell membrane</location>
        <topology evidence="2">Multi-pass membrane protein</topology>
    </subcellularLocation>
</comment>
<keyword evidence="7 12" id="KW-0812">Transmembrane</keyword>
<evidence type="ECO:0000256" key="2">
    <source>
        <dbReference type="ARBA" id="ARBA00004651"/>
    </source>
</evidence>
<comment type="caution">
    <text evidence="14">The sequence shown here is derived from an EMBL/GenBank/DDBJ whole genome shotgun (WGS) entry which is preliminary data.</text>
</comment>
<feature type="domain" description="HAMP" evidence="13">
    <location>
        <begin position="258"/>
        <end position="308"/>
    </location>
</feature>
<reference evidence="14" key="1">
    <citation type="journal article" date="2020" name="Biotechnol. Biofuels">
        <title>New insights from the biogas microbiome by comprehensive genome-resolved metagenomics of nearly 1600 species originating from multiple anaerobic digesters.</title>
        <authorList>
            <person name="Campanaro S."/>
            <person name="Treu L."/>
            <person name="Rodriguez-R L.M."/>
            <person name="Kovalovszki A."/>
            <person name="Ziels R.M."/>
            <person name="Maus I."/>
            <person name="Zhu X."/>
            <person name="Kougias P.G."/>
            <person name="Basile A."/>
            <person name="Luo G."/>
            <person name="Schluter A."/>
            <person name="Konstantinidis K.T."/>
            <person name="Angelidaki I."/>
        </authorList>
    </citation>
    <scope>NUCLEOTIDE SEQUENCE</scope>
    <source>
        <strain evidence="14">AS06rmzACSIP_7</strain>
    </source>
</reference>
<proteinExistence type="predicted"/>
<evidence type="ECO:0000256" key="6">
    <source>
        <dbReference type="ARBA" id="ARBA00022679"/>
    </source>
</evidence>
<sequence>MRERFANMTIRGKLRMILGVSILALVLVGSLSVITLKQNLLEEKRLKTKHVVETAHGMVVHQYKLLQDGKLSEGEAKQGAVSSLRALRYEGSEYFWINDMNPVVIMHPYNPEMEGMDQSASEDPTGKKFFLEFVGTVKNHGAGFVEYMWPKPGIKDPVRKISYVKGFEPWGWVIGSGIYVDDVNSLFWKKVAQFIAIFLVIGGIMAFVTWGVARSIRRPLVDLLRMTQKLATGDVDVKAESNIADMKGSFAVLYQSFTALVDHIRASAKAVEKVAQGDLDIAVEVKSERDVLGKNLNAMVATLKNLIVGMDKLYQEQKAGDIGYLMPVDGFAGAYRQVATGVNATVGLHVNNVAKILGILGSYAEGDFSATLEKLPGKQALANEKMDLLRNNLLALNKELNTLVRE</sequence>
<keyword evidence="8" id="KW-0418">Kinase</keyword>
<evidence type="ECO:0000256" key="12">
    <source>
        <dbReference type="SAM" id="Phobius"/>
    </source>
</evidence>
<evidence type="ECO:0000313" key="15">
    <source>
        <dbReference type="Proteomes" id="UP000777265"/>
    </source>
</evidence>
<dbReference type="PANTHER" id="PTHR45528:SF9">
    <property type="entry name" value="SENSOR HISTIDINE KINASE YBDK"/>
    <property type="match status" value="1"/>
</dbReference>
<dbReference type="PROSITE" id="PS50885">
    <property type="entry name" value="HAMP"/>
    <property type="match status" value="1"/>
</dbReference>
<dbReference type="CDD" id="cd06225">
    <property type="entry name" value="HAMP"/>
    <property type="match status" value="1"/>
</dbReference>
<dbReference type="InterPro" id="IPR041395">
    <property type="entry name" value="McpB_HAMP_3rd"/>
</dbReference>
<feature type="coiled-coil region" evidence="11">
    <location>
        <begin position="379"/>
        <end position="406"/>
    </location>
</feature>
<feature type="non-terminal residue" evidence="14">
    <location>
        <position position="406"/>
    </location>
</feature>
<organism evidence="14 15">
    <name type="scientific">Syntrophorhabdus aromaticivorans</name>
    <dbReference type="NCBI Taxonomy" id="328301"/>
    <lineage>
        <taxon>Bacteria</taxon>
        <taxon>Pseudomonadati</taxon>
        <taxon>Thermodesulfobacteriota</taxon>
        <taxon>Syntrophorhabdia</taxon>
        <taxon>Syntrophorhabdales</taxon>
        <taxon>Syntrophorhabdaceae</taxon>
        <taxon>Syntrophorhabdus</taxon>
    </lineage>
</organism>
<dbReference type="InterPro" id="IPR050398">
    <property type="entry name" value="HssS/ArlS-like"/>
</dbReference>
<reference evidence="14" key="2">
    <citation type="submission" date="2020-01" db="EMBL/GenBank/DDBJ databases">
        <authorList>
            <person name="Campanaro S."/>
        </authorList>
    </citation>
    <scope>NUCLEOTIDE SEQUENCE</scope>
    <source>
        <strain evidence="14">AS06rmzACSIP_7</strain>
    </source>
</reference>
<dbReference type="InterPro" id="IPR033480">
    <property type="entry name" value="sCache_2"/>
</dbReference>
<keyword evidence="10 12" id="KW-0472">Membrane</keyword>
<evidence type="ECO:0000313" key="14">
    <source>
        <dbReference type="EMBL" id="NLW35113.1"/>
    </source>
</evidence>
<keyword evidence="4" id="KW-1003">Cell membrane</keyword>
<dbReference type="EC" id="2.7.13.3" evidence="3"/>
<dbReference type="Gene3D" id="3.30.450.20">
    <property type="entry name" value="PAS domain"/>
    <property type="match status" value="1"/>
</dbReference>
<dbReference type="Proteomes" id="UP000777265">
    <property type="component" value="Unassembled WGS sequence"/>
</dbReference>
<feature type="transmembrane region" description="Helical" evidence="12">
    <location>
        <begin position="191"/>
        <end position="213"/>
    </location>
</feature>
<dbReference type="EMBL" id="JAAYEE010000106">
    <property type="protein sequence ID" value="NLW35113.1"/>
    <property type="molecule type" value="Genomic_DNA"/>
</dbReference>
<keyword evidence="5" id="KW-0597">Phosphoprotein</keyword>
<name>A0A971M323_9BACT</name>